<dbReference type="PANTHER" id="PTHR32089:SF52">
    <property type="entry name" value="CHEMOTAXIS SIGNAL TRANSDUCTION SYSTEM METHYL ACCEPTING SENSORY TRANSDUCER WITH PAS SENSORY DOMAIN"/>
    <property type="match status" value="1"/>
</dbReference>
<accession>A0AA37W122</accession>
<evidence type="ECO:0000313" key="8">
    <source>
        <dbReference type="EMBL" id="GLQ01157.1"/>
    </source>
</evidence>
<name>A0AA37W122_9GAMM</name>
<dbReference type="Pfam" id="PF00015">
    <property type="entry name" value="MCPsignal"/>
    <property type="match status" value="1"/>
</dbReference>
<keyword evidence="8" id="KW-0675">Receptor</keyword>
<dbReference type="InterPro" id="IPR013655">
    <property type="entry name" value="PAS_fold_3"/>
</dbReference>
<comment type="subcellular location">
    <subcellularLocation>
        <location evidence="1">Membrane</location>
    </subcellularLocation>
</comment>
<sequence>MSRRNQATVDQEVSFGIDEELVSTTDLRGVITYANDSFCKVSGYTINELKGKNHNMVRHPDMPPAAFGDMWSNLKSDTAWRGAVKNRCKDGRYYWVDAFVTPIYENGKKVGYQSVRQQLLPEYKHRAEKLYQRLNNGQSITPLSEKLAAFKLPLFIGCAALIAWLTSYMFWLCLLFVPLPFVIFYEELIRSQSKIKKTKAGPDSVSRHIYSGSDSLSYSDFRIKLLEGKVTTIVGRIIDGTLSLSKGADSLKVCAEAAQAGVEKEASELHQVSSAVEEMVHSIDEVAKNTLVTNQRVQQAHQDCESATQAMSGTMREVSLLATEVDNSASSASELATEAEKIGGIMQEIQGIADQTNLLALNAAIEAARAGEHGRGFSVVADEVRALSSRTHTATEQIQVSISEMQSTLLNWSKTMEAGKHAAETCVKETRNSQDIVSKVYAAITDISDLATQISTAAEEQSMVSQEISRNISNISSASSENLAQAHCVGAESDAIEKHSKALASLGLSFKVG</sequence>
<dbReference type="CDD" id="cd00130">
    <property type="entry name" value="PAS"/>
    <property type="match status" value="1"/>
</dbReference>
<keyword evidence="9" id="KW-1185">Reference proteome</keyword>
<dbReference type="InterPro" id="IPR000014">
    <property type="entry name" value="PAS"/>
</dbReference>
<dbReference type="AlphaFoldDB" id="A0AA37W122"/>
<evidence type="ECO:0000256" key="3">
    <source>
        <dbReference type="ARBA" id="ARBA00029447"/>
    </source>
</evidence>
<dbReference type="GO" id="GO:0004888">
    <property type="term" value="F:transmembrane signaling receptor activity"/>
    <property type="evidence" value="ECO:0007669"/>
    <property type="project" value="InterPro"/>
</dbReference>
<dbReference type="PROSITE" id="PS50111">
    <property type="entry name" value="CHEMOTAXIS_TRANSDUC_2"/>
    <property type="match status" value="1"/>
</dbReference>
<reference evidence="8" key="2">
    <citation type="submission" date="2023-01" db="EMBL/GenBank/DDBJ databases">
        <title>Draft genome sequence of Pseudoalteromonas tetraodonis strain NBRC 103034.</title>
        <authorList>
            <person name="Sun Q."/>
            <person name="Mori K."/>
        </authorList>
    </citation>
    <scope>NUCLEOTIDE SEQUENCE</scope>
    <source>
        <strain evidence="8">NBRC 103034</strain>
    </source>
</reference>
<reference evidence="8" key="1">
    <citation type="journal article" date="2014" name="Int. J. Syst. Evol. Microbiol.">
        <title>Complete genome sequence of Corynebacterium casei LMG S-19264T (=DSM 44701T), isolated from a smear-ripened cheese.</title>
        <authorList>
            <consortium name="US DOE Joint Genome Institute (JGI-PGF)"/>
            <person name="Walter F."/>
            <person name="Albersmeier A."/>
            <person name="Kalinowski J."/>
            <person name="Ruckert C."/>
        </authorList>
    </citation>
    <scope>NUCLEOTIDE SEQUENCE</scope>
    <source>
        <strain evidence="8">NBRC 103034</strain>
    </source>
</reference>
<evidence type="ECO:0000256" key="5">
    <source>
        <dbReference type="SAM" id="Phobius"/>
    </source>
</evidence>
<dbReference type="FunFam" id="1.10.287.950:FF:000001">
    <property type="entry name" value="Methyl-accepting chemotaxis sensory transducer"/>
    <property type="match status" value="1"/>
</dbReference>
<dbReference type="PRINTS" id="PR00260">
    <property type="entry name" value="CHEMTRNSDUCR"/>
</dbReference>
<gene>
    <name evidence="8" type="ORF">GCM10007914_00380</name>
</gene>
<dbReference type="SMART" id="SM00283">
    <property type="entry name" value="MA"/>
    <property type="match status" value="1"/>
</dbReference>
<proteinExistence type="inferred from homology"/>
<dbReference type="PROSITE" id="PS50112">
    <property type="entry name" value="PAS"/>
    <property type="match status" value="1"/>
</dbReference>
<keyword evidence="5" id="KW-0812">Transmembrane</keyword>
<dbReference type="GeneID" id="99694703"/>
<feature type="transmembrane region" description="Helical" evidence="5">
    <location>
        <begin position="152"/>
        <end position="185"/>
    </location>
</feature>
<dbReference type="InterPro" id="IPR004089">
    <property type="entry name" value="MCPsignal_dom"/>
</dbReference>
<dbReference type="GO" id="GO:0006935">
    <property type="term" value="P:chemotaxis"/>
    <property type="evidence" value="ECO:0007669"/>
    <property type="project" value="InterPro"/>
</dbReference>
<evidence type="ECO:0000259" key="6">
    <source>
        <dbReference type="PROSITE" id="PS50111"/>
    </source>
</evidence>
<dbReference type="NCBIfam" id="TIGR00229">
    <property type="entry name" value="sensory_box"/>
    <property type="match status" value="1"/>
</dbReference>
<evidence type="ECO:0000256" key="4">
    <source>
        <dbReference type="PROSITE-ProRule" id="PRU00284"/>
    </source>
</evidence>
<comment type="caution">
    <text evidence="8">The sequence shown here is derived from an EMBL/GenBank/DDBJ whole genome shotgun (WGS) entry which is preliminary data.</text>
</comment>
<comment type="similarity">
    <text evidence="3">Belongs to the methyl-accepting chemotaxis (MCP) protein family.</text>
</comment>
<dbReference type="InterPro" id="IPR035965">
    <property type="entry name" value="PAS-like_dom_sf"/>
</dbReference>
<dbReference type="CDD" id="cd11386">
    <property type="entry name" value="MCP_signal"/>
    <property type="match status" value="1"/>
</dbReference>
<dbReference type="GO" id="GO:0007165">
    <property type="term" value="P:signal transduction"/>
    <property type="evidence" value="ECO:0007669"/>
    <property type="project" value="UniProtKB-KW"/>
</dbReference>
<keyword evidence="5" id="KW-0472">Membrane</keyword>
<dbReference type="Proteomes" id="UP001161408">
    <property type="component" value="Unassembled WGS sequence"/>
</dbReference>
<dbReference type="Gene3D" id="1.10.287.950">
    <property type="entry name" value="Methyl-accepting chemotaxis protein"/>
    <property type="match status" value="1"/>
</dbReference>
<evidence type="ECO:0000256" key="1">
    <source>
        <dbReference type="ARBA" id="ARBA00004370"/>
    </source>
</evidence>
<dbReference type="SUPFAM" id="SSF55785">
    <property type="entry name" value="PYP-like sensor domain (PAS domain)"/>
    <property type="match status" value="1"/>
</dbReference>
<dbReference type="PANTHER" id="PTHR32089">
    <property type="entry name" value="METHYL-ACCEPTING CHEMOTAXIS PROTEIN MCPB"/>
    <property type="match status" value="1"/>
</dbReference>
<keyword evidence="5" id="KW-1133">Transmembrane helix</keyword>
<evidence type="ECO:0000256" key="2">
    <source>
        <dbReference type="ARBA" id="ARBA00023224"/>
    </source>
</evidence>
<dbReference type="EMBL" id="BSNE01000001">
    <property type="protein sequence ID" value="GLQ01157.1"/>
    <property type="molecule type" value="Genomic_DNA"/>
</dbReference>
<dbReference type="InterPro" id="IPR004090">
    <property type="entry name" value="Chemotax_Me-accpt_rcpt"/>
</dbReference>
<dbReference type="Pfam" id="PF08447">
    <property type="entry name" value="PAS_3"/>
    <property type="match status" value="1"/>
</dbReference>
<dbReference type="SUPFAM" id="SSF58104">
    <property type="entry name" value="Methyl-accepting chemotaxis protein (MCP) signaling domain"/>
    <property type="match status" value="1"/>
</dbReference>
<protein>
    <submittedName>
        <fullName evidence="8">Aerotaxis receptor Aer</fullName>
    </submittedName>
</protein>
<evidence type="ECO:0000259" key="7">
    <source>
        <dbReference type="PROSITE" id="PS50112"/>
    </source>
</evidence>
<organism evidence="8 9">
    <name type="scientific">Pseudoalteromonas tetraodonis GFC</name>
    <dbReference type="NCBI Taxonomy" id="1315271"/>
    <lineage>
        <taxon>Bacteria</taxon>
        <taxon>Pseudomonadati</taxon>
        <taxon>Pseudomonadota</taxon>
        <taxon>Gammaproteobacteria</taxon>
        <taxon>Alteromonadales</taxon>
        <taxon>Pseudoalteromonadaceae</taxon>
        <taxon>Pseudoalteromonas</taxon>
    </lineage>
</organism>
<evidence type="ECO:0000313" key="9">
    <source>
        <dbReference type="Proteomes" id="UP001161408"/>
    </source>
</evidence>
<dbReference type="GO" id="GO:0016020">
    <property type="term" value="C:membrane"/>
    <property type="evidence" value="ECO:0007669"/>
    <property type="project" value="UniProtKB-SubCell"/>
</dbReference>
<keyword evidence="2 4" id="KW-0807">Transducer</keyword>
<dbReference type="Gene3D" id="3.30.450.20">
    <property type="entry name" value="PAS domain"/>
    <property type="match status" value="1"/>
</dbReference>
<dbReference type="RefSeq" id="WP_058154133.1">
    <property type="nucleotide sequence ID" value="NZ_BJXY01000027.1"/>
</dbReference>
<feature type="domain" description="Methyl-accepting transducer" evidence="6">
    <location>
        <begin position="240"/>
        <end position="476"/>
    </location>
</feature>
<feature type="domain" description="PAS" evidence="7">
    <location>
        <begin position="26"/>
        <end position="61"/>
    </location>
</feature>